<organism evidence="3 4">
    <name type="scientific">Sphaerobolus stellatus (strain SS14)</name>
    <dbReference type="NCBI Taxonomy" id="990650"/>
    <lineage>
        <taxon>Eukaryota</taxon>
        <taxon>Fungi</taxon>
        <taxon>Dikarya</taxon>
        <taxon>Basidiomycota</taxon>
        <taxon>Agaricomycotina</taxon>
        <taxon>Agaricomycetes</taxon>
        <taxon>Phallomycetidae</taxon>
        <taxon>Geastrales</taxon>
        <taxon>Sphaerobolaceae</taxon>
        <taxon>Sphaerobolus</taxon>
    </lineage>
</organism>
<dbReference type="PANTHER" id="PTHR20858">
    <property type="entry name" value="PHOSPHOMETHYLPYRIMIDINE KINASE"/>
    <property type="match status" value="1"/>
</dbReference>
<sequence length="500" mass="53867">MEPIANYNPPVVLTIAGTDSSGGAGVQADLKTFTSLRCYGASVVTALTAQNTTGVQAVYAPPAAFVEKQLRSVLDDLKVDAMKTGMLFNAEIAQTIANVLQEYFGDNMPPLVIDPVCISTSGHTLLEPEAISIFRDKLLRLAYIVTPNIPEAEFLLSAQGNIKSVADMLTSAKDLSAFGSKAILLKGGHITTTVEELQALSKPGISVHWAHGCIDSPDSILILEGARRQGLPSVPAGQEISQDRTLIVDVLYQTSMPDTYNLFVRPRINTENTHGTGCTLAAALASELAIGKTVLAATRTAIDYTHLAIATAFPLGKGHGPLNHFHGVVQRPLARPHPSNPYPFTSAMIHGSYDLWQDYVQHPFVKALGSGALRKESFTHFIKQDYHYLRYYGRAHGLLAAKSMSFSMMKSAALTILAVARETSSHIAFCHSYGVSMEDLVNTVEVPATTAYGGYLIDVAVRGDETILLVAVAACLLGYGEVGLWLKLKLTWMEIHTKLG</sequence>
<evidence type="ECO:0000313" key="3">
    <source>
        <dbReference type="EMBL" id="KIJ32442.1"/>
    </source>
</evidence>
<dbReference type="CDD" id="cd19367">
    <property type="entry name" value="TenA_C_ScTHI20-like"/>
    <property type="match status" value="1"/>
</dbReference>
<dbReference type="InterPro" id="IPR016084">
    <property type="entry name" value="Haem_Oase-like_multi-hlx"/>
</dbReference>
<dbReference type="InterPro" id="IPR004399">
    <property type="entry name" value="HMP/HMP-P_kinase_dom"/>
</dbReference>
<dbReference type="Proteomes" id="UP000054279">
    <property type="component" value="Unassembled WGS sequence"/>
</dbReference>
<dbReference type="AlphaFoldDB" id="A0A0C9UTA1"/>
<dbReference type="GO" id="GO:0009228">
    <property type="term" value="P:thiamine biosynthetic process"/>
    <property type="evidence" value="ECO:0007669"/>
    <property type="project" value="InterPro"/>
</dbReference>
<evidence type="ECO:0000313" key="4">
    <source>
        <dbReference type="Proteomes" id="UP000054279"/>
    </source>
</evidence>
<dbReference type="InterPro" id="IPR004305">
    <property type="entry name" value="Thiaminase-2/PQQC"/>
</dbReference>
<proteinExistence type="predicted"/>
<feature type="domain" description="Pyridoxamine kinase/Phosphomethylpyrimidine kinase" evidence="2">
    <location>
        <begin position="237"/>
        <end position="323"/>
    </location>
</feature>
<keyword evidence="4" id="KW-1185">Reference proteome</keyword>
<evidence type="ECO:0000259" key="2">
    <source>
        <dbReference type="Pfam" id="PF08543"/>
    </source>
</evidence>
<dbReference type="GO" id="GO:0008972">
    <property type="term" value="F:phosphomethylpyrimidine kinase activity"/>
    <property type="evidence" value="ECO:0007669"/>
    <property type="project" value="InterPro"/>
</dbReference>
<dbReference type="SUPFAM" id="SSF48613">
    <property type="entry name" value="Heme oxygenase-like"/>
    <property type="match status" value="1"/>
</dbReference>
<dbReference type="NCBIfam" id="TIGR00097">
    <property type="entry name" value="HMP-P_kinase"/>
    <property type="match status" value="1"/>
</dbReference>
<reference evidence="3 4" key="1">
    <citation type="submission" date="2014-06" db="EMBL/GenBank/DDBJ databases">
        <title>Evolutionary Origins and Diversification of the Mycorrhizal Mutualists.</title>
        <authorList>
            <consortium name="DOE Joint Genome Institute"/>
            <consortium name="Mycorrhizal Genomics Consortium"/>
            <person name="Kohler A."/>
            <person name="Kuo A."/>
            <person name="Nagy L.G."/>
            <person name="Floudas D."/>
            <person name="Copeland A."/>
            <person name="Barry K.W."/>
            <person name="Cichocki N."/>
            <person name="Veneault-Fourrey C."/>
            <person name="LaButti K."/>
            <person name="Lindquist E.A."/>
            <person name="Lipzen A."/>
            <person name="Lundell T."/>
            <person name="Morin E."/>
            <person name="Murat C."/>
            <person name="Riley R."/>
            <person name="Ohm R."/>
            <person name="Sun H."/>
            <person name="Tunlid A."/>
            <person name="Henrissat B."/>
            <person name="Grigoriev I.V."/>
            <person name="Hibbett D.S."/>
            <person name="Martin F."/>
        </authorList>
    </citation>
    <scope>NUCLEOTIDE SEQUENCE [LARGE SCALE GENOMIC DNA]</scope>
    <source>
        <strain evidence="3 4">SS14</strain>
    </source>
</reference>
<feature type="domain" description="Thiaminase-2/PQQC" evidence="1">
    <location>
        <begin position="355"/>
        <end position="483"/>
    </location>
</feature>
<dbReference type="Gene3D" id="3.40.1190.20">
    <property type="match status" value="1"/>
</dbReference>
<dbReference type="Gene3D" id="1.20.910.10">
    <property type="entry name" value="Heme oxygenase-like"/>
    <property type="match status" value="1"/>
</dbReference>
<dbReference type="SUPFAM" id="SSF53613">
    <property type="entry name" value="Ribokinase-like"/>
    <property type="match status" value="1"/>
</dbReference>
<dbReference type="GO" id="GO:0005829">
    <property type="term" value="C:cytosol"/>
    <property type="evidence" value="ECO:0007669"/>
    <property type="project" value="TreeGrafter"/>
</dbReference>
<protein>
    <recommendedName>
        <fullName evidence="5">Phosphomethylpyrimidine kinase</fullName>
    </recommendedName>
</protein>
<dbReference type="HOGENOM" id="CLU_020520_2_1_1"/>
<feature type="domain" description="Pyridoxamine kinase/Phosphomethylpyrimidine kinase" evidence="2">
    <location>
        <begin position="19"/>
        <end position="195"/>
    </location>
</feature>
<dbReference type="PANTHER" id="PTHR20858:SF17">
    <property type="entry name" value="HYDROXYMETHYLPYRIMIDINE_PHOSPHOMETHYLPYRIMIDINE KINASE THI20-RELATED"/>
    <property type="match status" value="1"/>
</dbReference>
<dbReference type="InterPro" id="IPR013749">
    <property type="entry name" value="PM/HMP-P_kinase-1"/>
</dbReference>
<dbReference type="GO" id="GO:0008902">
    <property type="term" value="F:hydroxymethylpyrimidine kinase activity"/>
    <property type="evidence" value="ECO:0007669"/>
    <property type="project" value="TreeGrafter"/>
</dbReference>
<evidence type="ECO:0000259" key="1">
    <source>
        <dbReference type="Pfam" id="PF03070"/>
    </source>
</evidence>
<dbReference type="CDD" id="cd01169">
    <property type="entry name" value="HMPP_kinase"/>
    <property type="match status" value="1"/>
</dbReference>
<dbReference type="EMBL" id="KN837227">
    <property type="protein sequence ID" value="KIJ32442.1"/>
    <property type="molecule type" value="Genomic_DNA"/>
</dbReference>
<dbReference type="Pfam" id="PF08543">
    <property type="entry name" value="Phos_pyr_kin"/>
    <property type="match status" value="2"/>
</dbReference>
<dbReference type="InterPro" id="IPR029056">
    <property type="entry name" value="Ribokinase-like"/>
</dbReference>
<dbReference type="OrthoDB" id="10028886at2759"/>
<accession>A0A0C9UTA1</accession>
<evidence type="ECO:0008006" key="5">
    <source>
        <dbReference type="Google" id="ProtNLM"/>
    </source>
</evidence>
<dbReference type="Pfam" id="PF03070">
    <property type="entry name" value="TENA_THI-4"/>
    <property type="match status" value="1"/>
</dbReference>
<gene>
    <name evidence="3" type="ORF">M422DRAFT_76537</name>
</gene>
<name>A0A0C9UTA1_SPHS4</name>